<feature type="domain" description="RmlD-like substrate binding" evidence="3">
    <location>
        <begin position="15"/>
        <end position="296"/>
    </location>
</feature>
<dbReference type="PANTHER" id="PTHR10491:SF4">
    <property type="entry name" value="METHIONINE ADENOSYLTRANSFERASE 2 SUBUNIT BETA"/>
    <property type="match status" value="1"/>
</dbReference>
<dbReference type="InterPro" id="IPR005913">
    <property type="entry name" value="dTDP_dehydrorham_reduct"/>
</dbReference>
<evidence type="ECO:0000256" key="1">
    <source>
        <dbReference type="ARBA" id="ARBA00010944"/>
    </source>
</evidence>
<dbReference type="InterPro" id="IPR029903">
    <property type="entry name" value="RmlD-like-bd"/>
</dbReference>
<dbReference type="AlphaFoldDB" id="Q52V57"/>
<keyword evidence="2" id="KW-0560">Oxidoreductase</keyword>
<proteinExistence type="inferred from homology"/>
<dbReference type="PANTHER" id="PTHR10491">
    <property type="entry name" value="DTDP-4-DEHYDRORHAMNOSE REDUCTASE"/>
    <property type="match status" value="1"/>
</dbReference>
<dbReference type="GO" id="GO:0008831">
    <property type="term" value="F:dTDP-4-dehydrorhamnose reductase activity"/>
    <property type="evidence" value="ECO:0007669"/>
    <property type="project" value="UniProtKB-EC"/>
</dbReference>
<dbReference type="NCBIfam" id="TIGR01214">
    <property type="entry name" value="rmlD"/>
    <property type="match status" value="1"/>
</dbReference>
<comment type="similarity">
    <text evidence="1 2">Belongs to the dTDP-4-dehydrorhamnose reductase family.</text>
</comment>
<evidence type="ECO:0000256" key="2">
    <source>
        <dbReference type="RuleBase" id="RU364082"/>
    </source>
</evidence>
<dbReference type="InterPro" id="IPR036291">
    <property type="entry name" value="NAD(P)-bd_dom_sf"/>
</dbReference>
<reference evidence="4" key="1">
    <citation type="journal article" date="2005" name="J. Nat. Prod.">
        <title>Microbial genomics as a guide to drug discovery and structural elucidation: ECO-02301, a novel antifungal agent, as an example.</title>
        <authorList>
            <person name="McAlpine J.B."/>
            <person name="Bachmann B.O."/>
            <person name="Piraee M."/>
            <person name="Tremblay S."/>
            <person name="Alarco A.M."/>
            <person name="Zazopoulos E."/>
            <person name="Farnet C.M."/>
        </authorList>
    </citation>
    <scope>NUCLEOTIDE SEQUENCE</scope>
    <source>
        <strain evidence="4">NRRL B-11277</strain>
    </source>
</reference>
<dbReference type="SUPFAM" id="SSF51735">
    <property type="entry name" value="NAD(P)-binding Rossmann-fold domains"/>
    <property type="match status" value="1"/>
</dbReference>
<name>Q52V57_9ACTN</name>
<accession>Q52V57</accession>
<dbReference type="GO" id="GO:0005829">
    <property type="term" value="C:cytosol"/>
    <property type="evidence" value="ECO:0007669"/>
    <property type="project" value="TreeGrafter"/>
</dbReference>
<dbReference type="Gene3D" id="3.90.25.10">
    <property type="entry name" value="UDP-galactose 4-epimerase, domain 1"/>
    <property type="match status" value="1"/>
</dbReference>
<dbReference type="EMBL" id="AY899214">
    <property type="protein sequence ID" value="AAX98196.1"/>
    <property type="molecule type" value="Genomic_DNA"/>
</dbReference>
<evidence type="ECO:0000313" key="4">
    <source>
        <dbReference type="EMBL" id="AAX98196.1"/>
    </source>
</evidence>
<dbReference type="CDD" id="cd05254">
    <property type="entry name" value="dTDP_HR_like_SDR_e"/>
    <property type="match status" value="1"/>
</dbReference>
<keyword evidence="2" id="KW-0521">NADP</keyword>
<organism evidence="4">
    <name type="scientific">Streptomyces aizunensis</name>
    <dbReference type="NCBI Taxonomy" id="255848"/>
    <lineage>
        <taxon>Bacteria</taxon>
        <taxon>Bacillati</taxon>
        <taxon>Actinomycetota</taxon>
        <taxon>Actinomycetes</taxon>
        <taxon>Kitasatosporales</taxon>
        <taxon>Streptomycetaceae</taxon>
        <taxon>Streptomyces</taxon>
    </lineage>
</organism>
<protein>
    <recommendedName>
        <fullName evidence="2">dTDP-4-dehydrorhamnose reductase</fullName>
        <ecNumber evidence="2">1.1.1.133</ecNumber>
    </recommendedName>
</protein>
<dbReference type="UniPathway" id="UPA00124"/>
<dbReference type="Pfam" id="PF04321">
    <property type="entry name" value="RmlD_sub_bind"/>
    <property type="match status" value="1"/>
</dbReference>
<sequence length="317" mass="33032">MSAGFGVEPGSLRWMVIGATGMLGGEVAAQLTARGADPVGVGSADLDLTDPQAVAAAVADGGPDVVVNCAAWTAVDLAETEEEAALAVNGTGAGHLARACAATGSRLLHVSTDYVFRGAPADAGHPYAEDAEPDPATAYGRTKLVGERAVLAELPATAAVVRTSWLYGRDNGGFVHTMARLAREPGRTVDVVDDQHGQPSWTPDVAARIIELAALPADRAHGVFHATGGGRTTWYDLAREVFRLTGQDPDRVRRIDSSGLRRAAVRPAWSVLGHDRWAATGLAPMRHWRTALADALMGDPVGDRLPESVNSPGPKGC</sequence>
<comment type="function">
    <text evidence="2">Catalyzes the reduction of dTDP-6-deoxy-L-lyxo-4-hexulose to yield dTDP-L-rhamnose.</text>
</comment>
<dbReference type="Gene3D" id="3.40.50.720">
    <property type="entry name" value="NAD(P)-binding Rossmann-like Domain"/>
    <property type="match status" value="1"/>
</dbReference>
<comment type="pathway">
    <text evidence="2">Carbohydrate biosynthesis; dTDP-L-rhamnose biosynthesis.</text>
</comment>
<dbReference type="GO" id="GO:0019305">
    <property type="term" value="P:dTDP-rhamnose biosynthetic process"/>
    <property type="evidence" value="ECO:0007669"/>
    <property type="project" value="UniProtKB-UniPathway"/>
</dbReference>
<dbReference type="EC" id="1.1.1.133" evidence="2"/>
<evidence type="ECO:0000259" key="3">
    <source>
        <dbReference type="Pfam" id="PF04321"/>
    </source>
</evidence>